<dbReference type="GO" id="GO:0051537">
    <property type="term" value="F:2 iron, 2 sulfur cluster binding"/>
    <property type="evidence" value="ECO:0007669"/>
    <property type="project" value="UniProtKB-KW"/>
</dbReference>
<dbReference type="SUPFAM" id="SSF50022">
    <property type="entry name" value="ISP domain"/>
    <property type="match status" value="1"/>
</dbReference>
<dbReference type="InterPro" id="IPR044043">
    <property type="entry name" value="VanA_C_cat"/>
</dbReference>
<keyword evidence="4" id="KW-0408">Iron</keyword>
<evidence type="ECO:0000256" key="4">
    <source>
        <dbReference type="ARBA" id="ARBA00023004"/>
    </source>
</evidence>
<keyword evidence="3" id="KW-0560">Oxidoreductase</keyword>
<dbReference type="InterPro" id="IPR036922">
    <property type="entry name" value="Rieske_2Fe-2S_sf"/>
</dbReference>
<dbReference type="SUPFAM" id="SSF55961">
    <property type="entry name" value="Bet v1-like"/>
    <property type="match status" value="1"/>
</dbReference>
<evidence type="ECO:0000259" key="6">
    <source>
        <dbReference type="PROSITE" id="PS51296"/>
    </source>
</evidence>
<sequence length="328" mass="36510">VVANPLDHHWYAVATVDEIGDAPVSVELLDTSYVIWATATQDLIATRDRCTHREGRLSDGTLDAGCLKCPYHGWEFGDQGRCEKIPSSGEGIAIPPKAHLTTLSIKERYGLVWLCPDEPKSPVPDLGVERDAKFARLNTPMQVWNCSATRMIDNMLDVAHFPYTHAGTFGREQERVVPNFSLKQLDGTFYGYEYPVIVNNEGGAKSMSGGGEDVISLEMSTGFSLPFSVRSTMSYKNGIEQTLFMTAAPISKERSYFTFVLWRNDDVSSTGQEIVDFELAVAAEDRKMLERLKGDLALGHGDLVDVQSDKASLEWRRRYRSLIFPEAG</sequence>
<keyword evidence="1" id="KW-0001">2Fe-2S</keyword>
<evidence type="ECO:0000256" key="5">
    <source>
        <dbReference type="ARBA" id="ARBA00023014"/>
    </source>
</evidence>
<feature type="non-terminal residue" evidence="7">
    <location>
        <position position="1"/>
    </location>
</feature>
<evidence type="ECO:0000256" key="1">
    <source>
        <dbReference type="ARBA" id="ARBA00022714"/>
    </source>
</evidence>
<dbReference type="Pfam" id="PF19112">
    <property type="entry name" value="VanA_C"/>
    <property type="match status" value="1"/>
</dbReference>
<evidence type="ECO:0000256" key="2">
    <source>
        <dbReference type="ARBA" id="ARBA00022723"/>
    </source>
</evidence>
<keyword evidence="2" id="KW-0479">Metal-binding</keyword>
<protein>
    <recommendedName>
        <fullName evidence="6">Rieske domain-containing protein</fullName>
    </recommendedName>
</protein>
<organism evidence="7">
    <name type="scientific">marine metagenome</name>
    <dbReference type="NCBI Taxonomy" id="408172"/>
    <lineage>
        <taxon>unclassified sequences</taxon>
        <taxon>metagenomes</taxon>
        <taxon>ecological metagenomes</taxon>
    </lineage>
</organism>
<dbReference type="EMBL" id="UINC01036352">
    <property type="protein sequence ID" value="SVB30191.1"/>
    <property type="molecule type" value="Genomic_DNA"/>
</dbReference>
<evidence type="ECO:0000256" key="3">
    <source>
        <dbReference type="ARBA" id="ARBA00023002"/>
    </source>
</evidence>
<dbReference type="PANTHER" id="PTHR21266">
    <property type="entry name" value="IRON-SULFUR DOMAIN CONTAINING PROTEIN"/>
    <property type="match status" value="1"/>
</dbReference>
<dbReference type="Gene3D" id="3.90.380.10">
    <property type="entry name" value="Naphthalene 1,2-dioxygenase Alpha Subunit, Chain A, domain 1"/>
    <property type="match status" value="1"/>
</dbReference>
<evidence type="ECO:0000313" key="7">
    <source>
        <dbReference type="EMBL" id="SVB30191.1"/>
    </source>
</evidence>
<accession>A0A382CXE6</accession>
<dbReference type="PANTHER" id="PTHR21266:SF57">
    <property type="entry name" value="3-CHLOROBENZOATE-3,4-DIOXYGENASE"/>
    <property type="match status" value="1"/>
</dbReference>
<dbReference type="GO" id="GO:0046872">
    <property type="term" value="F:metal ion binding"/>
    <property type="evidence" value="ECO:0007669"/>
    <property type="project" value="UniProtKB-KW"/>
</dbReference>
<dbReference type="Pfam" id="PF00355">
    <property type="entry name" value="Rieske"/>
    <property type="match status" value="1"/>
</dbReference>
<dbReference type="Gene3D" id="2.102.10.10">
    <property type="entry name" value="Rieske [2Fe-2S] iron-sulphur domain"/>
    <property type="match status" value="1"/>
</dbReference>
<dbReference type="AlphaFoldDB" id="A0A382CXE6"/>
<dbReference type="PROSITE" id="PS51296">
    <property type="entry name" value="RIESKE"/>
    <property type="match status" value="1"/>
</dbReference>
<keyword evidence="5" id="KW-0411">Iron-sulfur</keyword>
<dbReference type="GO" id="GO:0016491">
    <property type="term" value="F:oxidoreductase activity"/>
    <property type="evidence" value="ECO:0007669"/>
    <property type="project" value="UniProtKB-KW"/>
</dbReference>
<proteinExistence type="predicted"/>
<name>A0A382CXE6_9ZZZZ</name>
<dbReference type="InterPro" id="IPR017941">
    <property type="entry name" value="Rieske_2Fe-2S"/>
</dbReference>
<feature type="domain" description="Rieske" evidence="6">
    <location>
        <begin position="10"/>
        <end position="114"/>
    </location>
</feature>
<reference evidence="7" key="1">
    <citation type="submission" date="2018-05" db="EMBL/GenBank/DDBJ databases">
        <authorList>
            <person name="Lanie J.A."/>
            <person name="Ng W.-L."/>
            <person name="Kazmierczak K.M."/>
            <person name="Andrzejewski T.M."/>
            <person name="Davidsen T.M."/>
            <person name="Wayne K.J."/>
            <person name="Tettelin H."/>
            <person name="Glass J.I."/>
            <person name="Rusch D."/>
            <person name="Podicherti R."/>
            <person name="Tsui H.-C.T."/>
            <person name="Winkler M.E."/>
        </authorList>
    </citation>
    <scope>NUCLEOTIDE SEQUENCE</scope>
</reference>
<dbReference type="InterPro" id="IPR050584">
    <property type="entry name" value="Cholesterol_7-desaturase"/>
</dbReference>
<gene>
    <name evidence="7" type="ORF">METZ01_LOCUS183045</name>
</gene>